<gene>
    <name evidence="2" type="ORF">SAMN02787144_100190</name>
</gene>
<feature type="transmembrane region" description="Helical" evidence="1">
    <location>
        <begin position="139"/>
        <end position="164"/>
    </location>
</feature>
<dbReference type="STRING" id="1893.SAMN02787144_100190"/>
<accession>A0A1K1THF7</accession>
<evidence type="ECO:0000256" key="1">
    <source>
        <dbReference type="SAM" id="Phobius"/>
    </source>
</evidence>
<dbReference type="EMBL" id="FPJO01000001">
    <property type="protein sequence ID" value="SFW99852.1"/>
    <property type="molecule type" value="Genomic_DNA"/>
</dbReference>
<dbReference type="RefSeq" id="WP_072483029.1">
    <property type="nucleotide sequence ID" value="NZ_CP108276.1"/>
</dbReference>
<feature type="transmembrane region" description="Helical" evidence="1">
    <location>
        <begin position="257"/>
        <end position="280"/>
    </location>
</feature>
<dbReference type="AlphaFoldDB" id="A0A1K1THF7"/>
<feature type="transmembrane region" description="Helical" evidence="1">
    <location>
        <begin position="93"/>
        <end position="112"/>
    </location>
</feature>
<feature type="transmembrane region" description="Helical" evidence="1">
    <location>
        <begin position="21"/>
        <end position="41"/>
    </location>
</feature>
<protein>
    <recommendedName>
        <fullName evidence="4">Aromatic ring-opening dioxygenase LigA</fullName>
    </recommendedName>
</protein>
<evidence type="ECO:0008006" key="4">
    <source>
        <dbReference type="Google" id="ProtNLM"/>
    </source>
</evidence>
<keyword evidence="1" id="KW-0472">Membrane</keyword>
<feature type="transmembrane region" description="Helical" evidence="1">
    <location>
        <begin position="228"/>
        <end position="250"/>
    </location>
</feature>
<proteinExistence type="predicted"/>
<evidence type="ECO:0000313" key="2">
    <source>
        <dbReference type="EMBL" id="SFW99852.1"/>
    </source>
</evidence>
<keyword evidence="1" id="KW-1133">Transmembrane helix</keyword>
<evidence type="ECO:0000313" key="3">
    <source>
        <dbReference type="Proteomes" id="UP000181909"/>
    </source>
</evidence>
<keyword evidence="1" id="KW-0812">Transmembrane</keyword>
<dbReference type="OrthoDB" id="4964568at2"/>
<name>A0A1K1THF7_STRAR</name>
<sequence length="346" mass="35973">MTRTPLATSAAARRPGTRIALRTLTIVSTLPYIALKTAWVSGSRIGIPDDSPLLDHRTTMIVTNAVTILLDSAVVLLALLLTQAWGRRVPARLLALPMWVASGLLLPIMTGYPLQLVVGLAGGADTGAGNNEPSFLDGWVFGVVYGGFILQGLALGALFALYAQDRWGRLWKGTLRDLRPGPTGPALRTTAVLASLLAIAPAVTHLVWATGSAAGLNESRAADRNNVFYVMESLNTLFAVAAAAGVLLLAFRRRSALPLAVPLALAWGGSGASACWGGWLSLAALTGTGSIAEQPTPAMMLIYGVQMLLGALVVTLGGYFFAERAAVRLPGSTGTAPDARPAGARA</sequence>
<organism evidence="2 3">
    <name type="scientific">Streptomyces atratus</name>
    <dbReference type="NCBI Taxonomy" id="1893"/>
    <lineage>
        <taxon>Bacteria</taxon>
        <taxon>Bacillati</taxon>
        <taxon>Actinomycetota</taxon>
        <taxon>Actinomycetes</taxon>
        <taxon>Kitasatosporales</taxon>
        <taxon>Streptomycetaceae</taxon>
        <taxon>Streptomyces</taxon>
    </lineage>
</organism>
<feature type="transmembrane region" description="Helical" evidence="1">
    <location>
        <begin position="300"/>
        <end position="322"/>
    </location>
</feature>
<dbReference type="Proteomes" id="UP000181909">
    <property type="component" value="Unassembled WGS sequence"/>
</dbReference>
<feature type="transmembrane region" description="Helical" evidence="1">
    <location>
        <begin position="185"/>
        <end position="208"/>
    </location>
</feature>
<feature type="transmembrane region" description="Helical" evidence="1">
    <location>
        <begin position="61"/>
        <end position="81"/>
    </location>
</feature>
<reference evidence="2 3" key="1">
    <citation type="submission" date="2016-11" db="EMBL/GenBank/DDBJ databases">
        <authorList>
            <person name="Jaros S."/>
            <person name="Januszkiewicz K."/>
            <person name="Wedrychowicz H."/>
        </authorList>
    </citation>
    <scope>NUCLEOTIDE SEQUENCE [LARGE SCALE GENOMIC DNA]</scope>
    <source>
        <strain evidence="2 3">OK807</strain>
    </source>
</reference>